<evidence type="ECO:0000313" key="6">
    <source>
        <dbReference type="Proteomes" id="UP000756710"/>
    </source>
</evidence>
<organism evidence="4">
    <name type="scientific">Streptomyces iranensis</name>
    <dbReference type="NCBI Taxonomy" id="576784"/>
    <lineage>
        <taxon>Bacteria</taxon>
        <taxon>Bacillati</taxon>
        <taxon>Actinomycetota</taxon>
        <taxon>Actinomycetes</taxon>
        <taxon>Kitasatosporales</taxon>
        <taxon>Streptomycetaceae</taxon>
        <taxon>Streptomyces</taxon>
        <taxon>Streptomyces violaceusniger group</taxon>
    </lineage>
</organism>
<evidence type="ECO:0000259" key="3">
    <source>
        <dbReference type="PROSITE" id="PS50977"/>
    </source>
</evidence>
<keyword evidence="1 2" id="KW-0238">DNA-binding</keyword>
<protein>
    <submittedName>
        <fullName evidence="5">AcrR family transcriptional regulator</fullName>
    </submittedName>
    <submittedName>
        <fullName evidence="4">Regulatory protein TetR</fullName>
    </submittedName>
</protein>
<dbReference type="EMBL" id="JAGGLR010000003">
    <property type="protein sequence ID" value="MBP2060409.1"/>
    <property type="molecule type" value="Genomic_DNA"/>
</dbReference>
<dbReference type="InterPro" id="IPR001647">
    <property type="entry name" value="HTH_TetR"/>
</dbReference>
<gene>
    <name evidence="5" type="ORF">J2Z30_001411</name>
    <name evidence="4" type="ORF">SIRAN8960</name>
</gene>
<evidence type="ECO:0000256" key="1">
    <source>
        <dbReference type="ARBA" id="ARBA00023125"/>
    </source>
</evidence>
<accession>A0A061AAR6</accession>
<reference evidence="4" key="1">
    <citation type="submission" date="2014-05" db="EMBL/GenBank/DDBJ databases">
        <authorList>
            <person name="Horn Fabian"/>
        </authorList>
    </citation>
    <scope>NUCLEOTIDE SEQUENCE</scope>
</reference>
<dbReference type="InterPro" id="IPR009057">
    <property type="entry name" value="Homeodomain-like_sf"/>
</dbReference>
<evidence type="ECO:0000256" key="2">
    <source>
        <dbReference type="PROSITE-ProRule" id="PRU00335"/>
    </source>
</evidence>
<dbReference type="GO" id="GO:0003677">
    <property type="term" value="F:DNA binding"/>
    <property type="evidence" value="ECO:0007669"/>
    <property type="project" value="UniProtKB-UniRule"/>
</dbReference>
<dbReference type="HOGENOM" id="CLU_069356_2_3_11"/>
<keyword evidence="6" id="KW-1185">Reference proteome</keyword>
<dbReference type="EMBL" id="LK022848">
    <property type="protein sequence ID" value="CDR16223.1"/>
    <property type="molecule type" value="Genomic_DNA"/>
</dbReference>
<name>A0A061AAR6_9ACTN</name>
<dbReference type="PROSITE" id="PS01081">
    <property type="entry name" value="HTH_TETR_1"/>
    <property type="match status" value="1"/>
</dbReference>
<dbReference type="Pfam" id="PF00440">
    <property type="entry name" value="TetR_N"/>
    <property type="match status" value="1"/>
</dbReference>
<dbReference type="Gene3D" id="1.10.357.10">
    <property type="entry name" value="Tetracycline Repressor, domain 2"/>
    <property type="match status" value="1"/>
</dbReference>
<evidence type="ECO:0000313" key="4">
    <source>
        <dbReference type="EMBL" id="CDR16223.1"/>
    </source>
</evidence>
<dbReference type="SUPFAM" id="SSF46689">
    <property type="entry name" value="Homeodomain-like"/>
    <property type="match status" value="1"/>
</dbReference>
<sequence length="193" mass="21225">MTTGLRERKKAATRQSLHDAAVLLAAEHGVESLTVEAIADAATVSRRTFSNYFASKEQALLHHDRARTIRLVELIRARPARESLMAAVIGAAEQHSTEFAADPEQEERYRTLRLHPALLPELVATYAAAERDLAVAAEERLPAGPDTPLRAQVLAATLLAAFRVVGQTALERRERDVVDLLRQALAITREGFC</sequence>
<proteinExistence type="predicted"/>
<dbReference type="RefSeq" id="WP_044579687.1">
    <property type="nucleotide sequence ID" value="NZ_BAABDR010000079.1"/>
</dbReference>
<feature type="DNA-binding region" description="H-T-H motif" evidence="2">
    <location>
        <begin position="34"/>
        <end position="53"/>
    </location>
</feature>
<dbReference type="Gene3D" id="1.10.10.60">
    <property type="entry name" value="Homeodomain-like"/>
    <property type="match status" value="1"/>
</dbReference>
<dbReference type="Proteomes" id="UP000756710">
    <property type="component" value="Unassembled WGS sequence"/>
</dbReference>
<dbReference type="PROSITE" id="PS50977">
    <property type="entry name" value="HTH_TETR_2"/>
    <property type="match status" value="1"/>
</dbReference>
<dbReference type="InterPro" id="IPR041347">
    <property type="entry name" value="MftR_C"/>
</dbReference>
<dbReference type="InterPro" id="IPR023772">
    <property type="entry name" value="DNA-bd_HTH_TetR-type_CS"/>
</dbReference>
<dbReference type="AlphaFoldDB" id="A0A061AAR6"/>
<feature type="domain" description="HTH tetR-type" evidence="3">
    <location>
        <begin position="11"/>
        <end position="71"/>
    </location>
</feature>
<evidence type="ECO:0000313" key="5">
    <source>
        <dbReference type="EMBL" id="MBP2060409.1"/>
    </source>
</evidence>
<dbReference type="Pfam" id="PF17754">
    <property type="entry name" value="TetR_C_14"/>
    <property type="match status" value="1"/>
</dbReference>
<reference evidence="5 6" key="2">
    <citation type="submission" date="2021-03" db="EMBL/GenBank/DDBJ databases">
        <title>Genomic Encyclopedia of Type Strains, Phase IV (KMG-IV): sequencing the most valuable type-strain genomes for metagenomic binning, comparative biology and taxonomic classification.</title>
        <authorList>
            <person name="Goeker M."/>
        </authorList>
    </citation>
    <scope>NUCLEOTIDE SEQUENCE [LARGE SCALE GENOMIC DNA]</scope>
    <source>
        <strain evidence="5 6">DSM 41954</strain>
    </source>
</reference>